<reference evidence="4 5" key="1">
    <citation type="submission" date="2018-09" db="EMBL/GenBank/DDBJ databases">
        <title>Characterization of the phylogenetic diversity of five novel species belonging to the genus Bifidobacterium.</title>
        <authorList>
            <person name="Lugli G.A."/>
            <person name="Duranti S."/>
            <person name="Milani C."/>
        </authorList>
    </citation>
    <scope>NUCLEOTIDE SEQUENCE [LARGE SCALE GENOMIC DNA]</scope>
    <source>
        <strain evidence="4 5">2033B</strain>
    </source>
</reference>
<dbReference type="AlphaFoldDB" id="A0A430FR58"/>
<dbReference type="GO" id="GO:0080120">
    <property type="term" value="P:CAAX-box protein maturation"/>
    <property type="evidence" value="ECO:0007669"/>
    <property type="project" value="UniProtKB-ARBA"/>
</dbReference>
<feature type="transmembrane region" description="Helical" evidence="2">
    <location>
        <begin position="206"/>
        <end position="233"/>
    </location>
</feature>
<feature type="transmembrane region" description="Helical" evidence="2">
    <location>
        <begin position="398"/>
        <end position="419"/>
    </location>
</feature>
<keyword evidence="5" id="KW-1185">Reference proteome</keyword>
<dbReference type="SUPFAM" id="SSF81995">
    <property type="entry name" value="beta-sandwich domain of Sec23/24"/>
    <property type="match status" value="1"/>
</dbReference>
<feature type="transmembrane region" description="Helical" evidence="2">
    <location>
        <begin position="329"/>
        <end position="347"/>
    </location>
</feature>
<feature type="transmembrane region" description="Helical" evidence="2">
    <location>
        <begin position="253"/>
        <end position="272"/>
    </location>
</feature>
<feature type="transmembrane region" description="Helical" evidence="2">
    <location>
        <begin position="302"/>
        <end position="322"/>
    </location>
</feature>
<feature type="transmembrane region" description="Helical" evidence="2">
    <location>
        <begin position="279"/>
        <end position="296"/>
    </location>
</feature>
<dbReference type="EMBL" id="QXGK01000014">
    <property type="protein sequence ID" value="RSX55294.1"/>
    <property type="molecule type" value="Genomic_DNA"/>
</dbReference>
<evidence type="ECO:0000313" key="4">
    <source>
        <dbReference type="EMBL" id="RSX55294.1"/>
    </source>
</evidence>
<feature type="transmembrane region" description="Helical" evidence="2">
    <location>
        <begin position="158"/>
        <end position="180"/>
    </location>
</feature>
<keyword evidence="2" id="KW-1133">Transmembrane helix</keyword>
<keyword evidence="2" id="KW-0472">Membrane</keyword>
<accession>A0A430FR58</accession>
<keyword evidence="2" id="KW-0812">Transmembrane</keyword>
<comment type="caution">
    <text evidence="4">The sequence shown here is derived from an EMBL/GenBank/DDBJ whole genome shotgun (WGS) entry which is preliminary data.</text>
</comment>
<keyword evidence="4" id="KW-0645">Protease</keyword>
<protein>
    <submittedName>
        <fullName evidence="4">CAAX amino protease</fullName>
    </submittedName>
</protein>
<dbReference type="PANTHER" id="PTHR36435:SF1">
    <property type="entry name" value="CAAX AMINO TERMINAL PROTEASE FAMILY PROTEIN"/>
    <property type="match status" value="1"/>
</dbReference>
<evidence type="ECO:0000256" key="2">
    <source>
        <dbReference type="SAM" id="Phobius"/>
    </source>
</evidence>
<feature type="transmembrane region" description="Helical" evidence="2">
    <location>
        <begin position="353"/>
        <end position="377"/>
    </location>
</feature>
<dbReference type="Pfam" id="PF02517">
    <property type="entry name" value="Rce1-like"/>
    <property type="match status" value="1"/>
</dbReference>
<feature type="compositionally biased region" description="Low complexity" evidence="1">
    <location>
        <begin position="1"/>
        <end position="31"/>
    </location>
</feature>
<dbReference type="InterPro" id="IPR052710">
    <property type="entry name" value="CAAX_protease"/>
</dbReference>
<proteinExistence type="predicted"/>
<dbReference type="OrthoDB" id="8453431at2"/>
<evidence type="ECO:0000259" key="3">
    <source>
        <dbReference type="Pfam" id="PF02517"/>
    </source>
</evidence>
<evidence type="ECO:0000313" key="5">
    <source>
        <dbReference type="Proteomes" id="UP000287470"/>
    </source>
</evidence>
<dbReference type="Proteomes" id="UP000287470">
    <property type="component" value="Unassembled WGS sequence"/>
</dbReference>
<keyword evidence="4" id="KW-0378">Hydrolase</keyword>
<dbReference type="InterPro" id="IPR003675">
    <property type="entry name" value="Rce1/LyrA-like_dom"/>
</dbReference>
<organism evidence="4 5">
    <name type="scientific">Bifidobacterium samirii</name>
    <dbReference type="NCBI Taxonomy" id="2306974"/>
    <lineage>
        <taxon>Bacteria</taxon>
        <taxon>Bacillati</taxon>
        <taxon>Actinomycetota</taxon>
        <taxon>Actinomycetes</taxon>
        <taxon>Bifidobacteriales</taxon>
        <taxon>Bifidobacteriaceae</taxon>
        <taxon>Bifidobacterium</taxon>
    </lineage>
</organism>
<dbReference type="GO" id="GO:0006508">
    <property type="term" value="P:proteolysis"/>
    <property type="evidence" value="ECO:0007669"/>
    <property type="project" value="UniProtKB-KW"/>
</dbReference>
<name>A0A430FR58_9BIFI</name>
<evidence type="ECO:0000256" key="1">
    <source>
        <dbReference type="SAM" id="MobiDB-lite"/>
    </source>
</evidence>
<feature type="domain" description="CAAX prenyl protease 2/Lysostaphin resistance protein A-like" evidence="3">
    <location>
        <begin position="249"/>
        <end position="334"/>
    </location>
</feature>
<feature type="region of interest" description="Disordered" evidence="1">
    <location>
        <begin position="1"/>
        <end position="74"/>
    </location>
</feature>
<dbReference type="PANTHER" id="PTHR36435">
    <property type="entry name" value="SLR1288 PROTEIN"/>
    <property type="match status" value="1"/>
</dbReference>
<dbReference type="GO" id="GO:0004175">
    <property type="term" value="F:endopeptidase activity"/>
    <property type="evidence" value="ECO:0007669"/>
    <property type="project" value="UniProtKB-ARBA"/>
</dbReference>
<gene>
    <name evidence="4" type="ORF">D2E24_1429</name>
</gene>
<feature type="transmembrane region" description="Helical" evidence="2">
    <location>
        <begin position="107"/>
        <end position="135"/>
    </location>
</feature>
<sequence length="420" mass="45126">MSQPVPQQTSQQWGQQQYPPQRYPQYSQQSYPPYPSQSDASFTQGGAAGPIGHNGPVGQGRPGGSMPPQPGMYAPMPSAGSYGMPVDPAAARRYALRRTVNRSAGLILAYQTIIMAASMVFGLIIGVVASVAMIARSGATGATGDGGLMTDAQMASDIMLRWTGMLSLASVLVGFLFMLLMRHRMILTRAFWTGVPGEHADMRPAWFLTFLALVIGVQSVLILAQLIFAALGIPLVSPTSDSLDESAVTVSMWLYIGLIGPVVEEVVFRGVLMRQLRPFGRNFAIVTSALMFALFHDDVVQGVFAFLCGLVFGFVAMEYSLVWSIALHVVNNAVISGVLSEFAASFGPTGDAAYAFLLMIVGIGGLIAVWMNHGWGLREYARINRSEPGTYRSWTTGWFLAFVIINGVVTLVSFASAMIG</sequence>